<reference evidence="3 4" key="1">
    <citation type="submission" date="2014-11" db="EMBL/GenBank/DDBJ databases">
        <title>Genome sequence of Flavihumibacter solisilvae 3-3.</title>
        <authorList>
            <person name="Zhou G."/>
            <person name="Li M."/>
            <person name="Wang G."/>
        </authorList>
    </citation>
    <scope>NUCLEOTIDE SEQUENCE [LARGE SCALE GENOMIC DNA]</scope>
    <source>
        <strain evidence="3 4">3-3</strain>
    </source>
</reference>
<feature type="transmembrane region" description="Helical" evidence="1">
    <location>
        <begin position="266"/>
        <end position="283"/>
    </location>
</feature>
<keyword evidence="1" id="KW-1133">Transmembrane helix</keyword>
<dbReference type="Proteomes" id="UP000031408">
    <property type="component" value="Unassembled WGS sequence"/>
</dbReference>
<dbReference type="OrthoDB" id="1494583at2"/>
<organism evidence="3 4">
    <name type="scientific">Flavihumibacter solisilvae</name>
    <dbReference type="NCBI Taxonomy" id="1349421"/>
    <lineage>
        <taxon>Bacteria</taxon>
        <taxon>Pseudomonadati</taxon>
        <taxon>Bacteroidota</taxon>
        <taxon>Chitinophagia</taxon>
        <taxon>Chitinophagales</taxon>
        <taxon>Chitinophagaceae</taxon>
        <taxon>Flavihumibacter</taxon>
    </lineage>
</organism>
<feature type="transmembrane region" description="Helical" evidence="1">
    <location>
        <begin position="118"/>
        <end position="140"/>
    </location>
</feature>
<name>A0A0C1IK78_9BACT</name>
<keyword evidence="2" id="KW-0732">Signal</keyword>
<dbReference type="AlphaFoldDB" id="A0A0C1IK78"/>
<keyword evidence="4" id="KW-1185">Reference proteome</keyword>
<evidence type="ECO:0000313" key="4">
    <source>
        <dbReference type="Proteomes" id="UP000031408"/>
    </source>
</evidence>
<keyword evidence="1" id="KW-0472">Membrane</keyword>
<feature type="signal peptide" evidence="2">
    <location>
        <begin position="1"/>
        <end position="20"/>
    </location>
</feature>
<evidence type="ECO:0000256" key="1">
    <source>
        <dbReference type="SAM" id="Phobius"/>
    </source>
</evidence>
<feature type="chain" id="PRO_5002151708" description="DUF4271 domain-containing protein" evidence="2">
    <location>
        <begin position="21"/>
        <end position="326"/>
    </location>
</feature>
<dbReference type="RefSeq" id="WP_039139789.1">
    <property type="nucleotide sequence ID" value="NZ_JSVC01000011.1"/>
</dbReference>
<protein>
    <recommendedName>
        <fullName evidence="5">DUF4271 domain-containing protein</fullName>
    </recommendedName>
</protein>
<proteinExistence type="predicted"/>
<feature type="transmembrane region" description="Helical" evidence="1">
    <location>
        <begin position="161"/>
        <end position="187"/>
    </location>
</feature>
<accession>A0A0C1IK78</accession>
<dbReference type="InterPro" id="IPR025367">
    <property type="entry name" value="DUF4271"/>
</dbReference>
<feature type="transmembrane region" description="Helical" evidence="1">
    <location>
        <begin position="199"/>
        <end position="223"/>
    </location>
</feature>
<feature type="transmembrane region" description="Helical" evidence="1">
    <location>
        <begin position="303"/>
        <end position="322"/>
    </location>
</feature>
<evidence type="ECO:0000256" key="2">
    <source>
        <dbReference type="SAM" id="SignalP"/>
    </source>
</evidence>
<comment type="caution">
    <text evidence="3">The sequence shown here is derived from an EMBL/GenBank/DDBJ whole genome shotgun (WGS) entry which is preliminary data.</text>
</comment>
<evidence type="ECO:0008006" key="5">
    <source>
        <dbReference type="Google" id="ProtNLM"/>
    </source>
</evidence>
<dbReference type="STRING" id="1349421.OI18_10755"/>
<dbReference type="Pfam" id="PF14093">
    <property type="entry name" value="DUF4271"/>
    <property type="match status" value="1"/>
</dbReference>
<sequence>MKRRLLFIISLVILNAVLFAQSVATQQPVPAKDSIARQILPAKRDPARPPKKDTARVLARPDSLVAQNLTDSTAAKTPVDYSTSAYHRVLKENPGFNFFGKAVIRTITERRIAGKEGLFYLFSGLFILLALVKAAFGKYFQNLFAVFFRASMKQKQIREQLLQTPLASLLLNLLFVAVGGLYAAFIIHNRGGSHGISFWLLYGYCAAGLALVYLGKFFVLKVLGWTLRMTASTDTYIFIVFLCNKILGIFLLPVLMAAAFGDAGTVTVAMTVSYVLVIGIFLYRYISAYGYINREVRTSRFHFFLYLCAFEVAPLLLIYKVLLKFV</sequence>
<dbReference type="EMBL" id="JSVC01000011">
    <property type="protein sequence ID" value="KIC94580.1"/>
    <property type="molecule type" value="Genomic_DNA"/>
</dbReference>
<keyword evidence="1" id="KW-0812">Transmembrane</keyword>
<feature type="transmembrane region" description="Helical" evidence="1">
    <location>
        <begin position="235"/>
        <end position="260"/>
    </location>
</feature>
<evidence type="ECO:0000313" key="3">
    <source>
        <dbReference type="EMBL" id="KIC94580.1"/>
    </source>
</evidence>
<gene>
    <name evidence="3" type="ORF">OI18_10755</name>
</gene>